<feature type="transmembrane region" description="Helical" evidence="10">
    <location>
        <begin position="258"/>
        <end position="282"/>
    </location>
</feature>
<dbReference type="OMA" id="NKEILWM"/>
<evidence type="ECO:0000256" key="4">
    <source>
        <dbReference type="ARBA" id="ARBA00022989"/>
    </source>
</evidence>
<evidence type="ECO:0000256" key="1">
    <source>
        <dbReference type="ARBA" id="ARBA00004141"/>
    </source>
</evidence>
<dbReference type="HOGENOM" id="CLU_013394_0_0_1"/>
<feature type="domain" description="Potassium channel" evidence="11">
    <location>
        <begin position="118"/>
        <end position="187"/>
    </location>
</feature>
<dbReference type="Proteomes" id="UP000007963">
    <property type="component" value="Unassembled WGS sequence"/>
</dbReference>
<evidence type="ECO:0000256" key="9">
    <source>
        <dbReference type="SAM" id="MobiDB-lite"/>
    </source>
</evidence>
<feature type="transmembrane region" description="Helical" evidence="10">
    <location>
        <begin position="288"/>
        <end position="306"/>
    </location>
</feature>
<keyword evidence="3 8" id="KW-0812">Transmembrane</keyword>
<evidence type="ECO:0000256" key="7">
    <source>
        <dbReference type="ARBA" id="ARBA00023303"/>
    </source>
</evidence>
<dbReference type="GeneID" id="4354703"/>
<feature type="compositionally biased region" description="Polar residues" evidence="9">
    <location>
        <begin position="210"/>
        <end position="221"/>
    </location>
</feature>
<dbReference type="AlphaFoldDB" id="Q0C7T7"/>
<feature type="transmembrane region" description="Helical" evidence="10">
    <location>
        <begin position="68"/>
        <end position="88"/>
    </location>
</feature>
<dbReference type="RefSeq" id="XP_001218595.1">
    <property type="nucleotide sequence ID" value="XM_001218594.1"/>
</dbReference>
<dbReference type="OrthoDB" id="297496at2759"/>
<evidence type="ECO:0000313" key="12">
    <source>
        <dbReference type="EMBL" id="EAU29244.1"/>
    </source>
</evidence>
<dbReference type="PANTHER" id="PTHR11003">
    <property type="entry name" value="POTASSIUM CHANNEL, SUBFAMILY K"/>
    <property type="match status" value="1"/>
</dbReference>
<dbReference type="VEuPathDB" id="FungiDB:ATEG_10247"/>
<feature type="transmembrane region" description="Helical" evidence="10">
    <location>
        <begin position="318"/>
        <end position="339"/>
    </location>
</feature>
<feature type="domain" description="Potassium channel" evidence="11">
    <location>
        <begin position="268"/>
        <end position="340"/>
    </location>
</feature>
<dbReference type="Gene3D" id="1.10.287.70">
    <property type="match status" value="2"/>
</dbReference>
<keyword evidence="6 10" id="KW-0472">Membrane</keyword>
<evidence type="ECO:0000256" key="5">
    <source>
        <dbReference type="ARBA" id="ARBA00023065"/>
    </source>
</evidence>
<dbReference type="PANTHER" id="PTHR11003:SF291">
    <property type="entry name" value="IP11374P"/>
    <property type="match status" value="1"/>
</dbReference>
<feature type="region of interest" description="Disordered" evidence="9">
    <location>
        <begin position="210"/>
        <end position="230"/>
    </location>
</feature>
<dbReference type="InterPro" id="IPR003280">
    <property type="entry name" value="2pore_dom_K_chnl"/>
</dbReference>
<protein>
    <recommendedName>
        <fullName evidence="11">Potassium channel domain-containing protein</fullName>
    </recommendedName>
</protein>
<evidence type="ECO:0000256" key="8">
    <source>
        <dbReference type="RuleBase" id="RU003857"/>
    </source>
</evidence>
<evidence type="ECO:0000256" key="10">
    <source>
        <dbReference type="SAM" id="Phobius"/>
    </source>
</evidence>
<keyword evidence="4 10" id="KW-1133">Transmembrane helix</keyword>
<evidence type="ECO:0000313" key="13">
    <source>
        <dbReference type="Proteomes" id="UP000007963"/>
    </source>
</evidence>
<dbReference type="InterPro" id="IPR013099">
    <property type="entry name" value="K_chnl_dom"/>
</dbReference>
<feature type="transmembrane region" description="Helical" evidence="10">
    <location>
        <begin position="165"/>
        <end position="186"/>
    </location>
</feature>
<keyword evidence="2 8" id="KW-0813">Transport</keyword>
<accession>Q0C7T7</accession>
<feature type="transmembrane region" description="Helical" evidence="10">
    <location>
        <begin position="109"/>
        <end position="130"/>
    </location>
</feature>
<dbReference type="GO" id="GO:0015271">
    <property type="term" value="F:outward rectifier potassium channel activity"/>
    <property type="evidence" value="ECO:0007669"/>
    <property type="project" value="TreeGrafter"/>
</dbReference>
<dbReference type="Pfam" id="PF07885">
    <property type="entry name" value="Ion_trans_2"/>
    <property type="match status" value="2"/>
</dbReference>
<feature type="region of interest" description="Disordered" evidence="9">
    <location>
        <begin position="365"/>
        <end position="416"/>
    </location>
</feature>
<feature type="compositionally biased region" description="Polar residues" evidence="9">
    <location>
        <begin position="401"/>
        <end position="411"/>
    </location>
</feature>
<feature type="compositionally biased region" description="Low complexity" evidence="9">
    <location>
        <begin position="383"/>
        <end position="396"/>
    </location>
</feature>
<name>Q0C7T7_ASPTN</name>
<comment type="subcellular location">
    <subcellularLocation>
        <location evidence="1">Membrane</location>
        <topology evidence="1">Multi-pass membrane protein</topology>
    </subcellularLocation>
</comment>
<dbReference type="GO" id="GO:0030322">
    <property type="term" value="P:stabilization of membrane potential"/>
    <property type="evidence" value="ECO:0007669"/>
    <property type="project" value="TreeGrafter"/>
</dbReference>
<dbReference type="PRINTS" id="PR01333">
    <property type="entry name" value="2POREKCHANEL"/>
</dbReference>
<dbReference type="EMBL" id="CH476610">
    <property type="protein sequence ID" value="EAU29244.1"/>
    <property type="molecule type" value="Genomic_DNA"/>
</dbReference>
<evidence type="ECO:0000256" key="3">
    <source>
        <dbReference type="ARBA" id="ARBA00022692"/>
    </source>
</evidence>
<evidence type="ECO:0000259" key="11">
    <source>
        <dbReference type="Pfam" id="PF07885"/>
    </source>
</evidence>
<comment type="similarity">
    <text evidence="8">Belongs to the two pore domain potassium channel (TC 1.A.1.8) family.</text>
</comment>
<dbReference type="GO" id="GO:0022841">
    <property type="term" value="F:potassium ion leak channel activity"/>
    <property type="evidence" value="ECO:0007669"/>
    <property type="project" value="TreeGrafter"/>
</dbReference>
<dbReference type="eggNOG" id="KOG1418">
    <property type="taxonomic scope" value="Eukaryota"/>
</dbReference>
<gene>
    <name evidence="12" type="ORF">ATEG_10247</name>
</gene>
<feature type="transmembrane region" description="Helical" evidence="10">
    <location>
        <begin position="27"/>
        <end position="48"/>
    </location>
</feature>
<sequence length="534" mass="59225">MSLAMGVIAHIVLLLTMISKRDPVKGFIVTVLCWCASAITLLSVIGVIAGRDLTVQPQQTLRYTQSFFYGTFAAGLYLVIAVLLAAYAGNVRSVHLTHEERRTIECTRIILRVTAFGAFLLGGAAVYTAIEGWSLMDALYWADFTLLTVGIGNIAPKTHLGRSLLFPYVFAGLMNAGLVISAISSFTESMKELGIRFRIAELRRDMQSRQHINGPTGNSGNDKGKQPRDPPTDTWYPIKADISRLQRIKHDLYRRHRWMTLIFSGIAWFFLWLVSAAIFGRSERRQDWSYFASLYFTFTSLTTIGYGDLYPTSNFGKAFFVFWSLLAIPVLTNLVAAMAQSGFEEFTCLLPYIWRLKSSRLPHQHAQSRMDPSAPGEREKGNSLSGPHGSSHVSGPAEARQTYSSGPSGSATCKERESCEPLIQAAQRSLSLGEEASKLIAVLQSPSTTHLDLSSEWATILALLHPESKEDNVLDATPITSPYRHTTLAELLDSNMSATERSKEILWMLGYLVNMICSDLREGLQGQQIDSPHP</sequence>
<evidence type="ECO:0000256" key="2">
    <source>
        <dbReference type="ARBA" id="ARBA00022448"/>
    </source>
</evidence>
<dbReference type="GO" id="GO:0005886">
    <property type="term" value="C:plasma membrane"/>
    <property type="evidence" value="ECO:0007669"/>
    <property type="project" value="TreeGrafter"/>
</dbReference>
<dbReference type="STRING" id="341663.Q0C7T7"/>
<evidence type="ECO:0000256" key="6">
    <source>
        <dbReference type="ARBA" id="ARBA00023136"/>
    </source>
</evidence>
<dbReference type="SUPFAM" id="SSF81324">
    <property type="entry name" value="Voltage-gated potassium channels"/>
    <property type="match status" value="2"/>
</dbReference>
<keyword evidence="5 8" id="KW-0406">Ion transport</keyword>
<keyword evidence="7 8" id="KW-0407">Ion channel</keyword>
<organism evidence="12 13">
    <name type="scientific">Aspergillus terreus (strain NIH 2624 / FGSC A1156)</name>
    <dbReference type="NCBI Taxonomy" id="341663"/>
    <lineage>
        <taxon>Eukaryota</taxon>
        <taxon>Fungi</taxon>
        <taxon>Dikarya</taxon>
        <taxon>Ascomycota</taxon>
        <taxon>Pezizomycotina</taxon>
        <taxon>Eurotiomycetes</taxon>
        <taxon>Eurotiomycetidae</taxon>
        <taxon>Eurotiales</taxon>
        <taxon>Aspergillaceae</taxon>
        <taxon>Aspergillus</taxon>
        <taxon>Aspergillus subgen. Circumdati</taxon>
    </lineage>
</organism>
<reference evidence="13" key="1">
    <citation type="submission" date="2005-09" db="EMBL/GenBank/DDBJ databases">
        <title>Annotation of the Aspergillus terreus NIH2624 genome.</title>
        <authorList>
            <person name="Birren B.W."/>
            <person name="Lander E.S."/>
            <person name="Galagan J.E."/>
            <person name="Nusbaum C."/>
            <person name="Devon K."/>
            <person name="Henn M."/>
            <person name="Ma L.-J."/>
            <person name="Jaffe D.B."/>
            <person name="Butler J."/>
            <person name="Alvarez P."/>
            <person name="Gnerre S."/>
            <person name="Grabherr M."/>
            <person name="Kleber M."/>
            <person name="Mauceli E.W."/>
            <person name="Brockman W."/>
            <person name="Rounsley S."/>
            <person name="Young S.K."/>
            <person name="LaButti K."/>
            <person name="Pushparaj V."/>
            <person name="DeCaprio D."/>
            <person name="Crawford M."/>
            <person name="Koehrsen M."/>
            <person name="Engels R."/>
            <person name="Montgomery P."/>
            <person name="Pearson M."/>
            <person name="Howarth C."/>
            <person name="Larson L."/>
            <person name="Luoma S."/>
            <person name="White J."/>
            <person name="Alvarado L."/>
            <person name="Kodira C.D."/>
            <person name="Zeng Q."/>
            <person name="Oleary S."/>
            <person name="Yandava C."/>
            <person name="Denning D.W."/>
            <person name="Nierman W.C."/>
            <person name="Milne T."/>
            <person name="Madden K."/>
        </authorList>
    </citation>
    <scope>NUCLEOTIDE SEQUENCE [LARGE SCALE GENOMIC DNA]</scope>
    <source>
        <strain evidence="13">NIH 2624 / FGSC A1156</strain>
    </source>
</reference>
<proteinExistence type="inferred from homology"/>